<comment type="caution">
    <text evidence="1">The sequence shown here is derived from an EMBL/GenBank/DDBJ whole genome shotgun (WGS) entry which is preliminary data.</text>
</comment>
<reference evidence="2" key="1">
    <citation type="submission" date="2017-09" db="EMBL/GenBank/DDBJ databases">
        <title>Depth-based differentiation of microbial function through sediment-hosted aquifers and enrichment of novel symbionts in the deep terrestrial subsurface.</title>
        <authorList>
            <person name="Probst A.J."/>
            <person name="Ladd B."/>
            <person name="Jarett J.K."/>
            <person name="Geller-Mcgrath D.E."/>
            <person name="Sieber C.M.K."/>
            <person name="Emerson J.B."/>
            <person name="Anantharaman K."/>
            <person name="Thomas B.C."/>
            <person name="Malmstrom R."/>
            <person name="Stieglmeier M."/>
            <person name="Klingl A."/>
            <person name="Woyke T."/>
            <person name="Ryan C.M."/>
            <person name="Banfield J.F."/>
        </authorList>
    </citation>
    <scope>NUCLEOTIDE SEQUENCE [LARGE SCALE GENOMIC DNA]</scope>
</reference>
<evidence type="ECO:0000313" key="1">
    <source>
        <dbReference type="EMBL" id="PIS06265.1"/>
    </source>
</evidence>
<name>A0A2H0W4H6_9BACT</name>
<dbReference type="AlphaFoldDB" id="A0A2H0W4H6"/>
<evidence type="ECO:0000313" key="2">
    <source>
        <dbReference type="Proteomes" id="UP000229056"/>
    </source>
</evidence>
<gene>
    <name evidence="1" type="ORF">COT80_01690</name>
</gene>
<proteinExistence type="predicted"/>
<organism evidence="1 2">
    <name type="scientific">Candidatus Buchananbacteria bacterium CG10_big_fil_rev_8_21_14_0_10_33_19</name>
    <dbReference type="NCBI Taxonomy" id="1974525"/>
    <lineage>
        <taxon>Bacteria</taxon>
        <taxon>Candidatus Buchananiibacteriota</taxon>
    </lineage>
</organism>
<protein>
    <submittedName>
        <fullName evidence="1">Uncharacterized protein</fullName>
    </submittedName>
</protein>
<dbReference type="Proteomes" id="UP000229056">
    <property type="component" value="Unassembled WGS sequence"/>
</dbReference>
<accession>A0A2H0W4H6</accession>
<sequence length="67" mass="7904">MPRIGRRKCSCGKIIPEKRVKSILEDQALRPDKEVLCLVCQKELEEAEEQYYQAINVDKTVRLWDKI</sequence>
<dbReference type="EMBL" id="PEZY01000005">
    <property type="protein sequence ID" value="PIS06265.1"/>
    <property type="molecule type" value="Genomic_DNA"/>
</dbReference>